<dbReference type="Proteomes" id="UP000000963">
    <property type="component" value="Segment"/>
</dbReference>
<reference evidence="1 2" key="1">
    <citation type="journal article" date="2003" name="Cell">
        <title>Origins of highly mosaic mycobacteriophage genomes.</title>
        <authorList>
            <person name="Pedulla M.L."/>
            <person name="Ford M.E."/>
            <person name="Houtz J.M."/>
            <person name="Karthikeyan T."/>
            <person name="Wadsworth C."/>
            <person name="Lewis J.A."/>
            <person name="Jacobs-Sera D."/>
            <person name="Falbo J."/>
            <person name="Gross J."/>
            <person name="Pannunzio N.R."/>
            <person name="Brucker W."/>
            <person name="Kumar V."/>
            <person name="Kandasamy J."/>
            <person name="Keenan L."/>
            <person name="Bardarov S."/>
            <person name="Kriakov J."/>
            <person name="Lawrence J.G."/>
            <person name="Jacobs W.R. Jr."/>
            <person name="Hendrix R.W."/>
            <person name="Hatfull G.F."/>
        </authorList>
    </citation>
    <scope>NUCLEOTIDE SEQUENCE</scope>
</reference>
<organismHost>
    <name type="scientific">Mycolicibacterium smegmatis</name>
    <name type="common">Mycobacterium smegmatis</name>
    <dbReference type="NCBI Taxonomy" id="1772"/>
</organismHost>
<sequence>MYTVDREDYARSIELSGADIDAMVAGYLEAQLWAGLDYRDEDSEPVHYDENYSLEDISPEYVEHVRAELSEVVAQHPLAVRMYLNARNVRLDWEGSEWSSAFGYDFYLTREHHGAGFWDRGLGELGEYLTRIADSYGSADELHDNGKGMLIA</sequence>
<dbReference type="KEGG" id="vg:1259982"/>
<evidence type="ECO:0000313" key="1">
    <source>
        <dbReference type="EMBL" id="AAN12869.1"/>
    </source>
</evidence>
<organism evidence="1 2">
    <name type="scientific">Mycobacterium phage Omega</name>
    <name type="common">Mycobacteriophage Omega</name>
    <dbReference type="NCBI Taxonomy" id="2907835"/>
    <lineage>
        <taxon>Viruses</taxon>
        <taxon>Duplodnaviria</taxon>
        <taxon>Heunggongvirae</taxon>
        <taxon>Uroviricota</taxon>
        <taxon>Caudoviricetes</taxon>
        <taxon>Omegavirus</taxon>
        <taxon>Omegavirus omega</taxon>
    </lineage>
</organism>
<name>Q853T9_BPMOM</name>
<dbReference type="RefSeq" id="NP_818528.1">
    <property type="nucleotide sequence ID" value="NC_004688.1"/>
</dbReference>
<proteinExistence type="predicted"/>
<evidence type="ECO:0000313" key="2">
    <source>
        <dbReference type="Proteomes" id="UP000000963"/>
    </source>
</evidence>
<accession>Q853T9</accession>
<protein>
    <submittedName>
        <fullName evidence="1">Uncharacterized protein</fullName>
    </submittedName>
</protein>
<gene>
    <name evidence="1" type="primary">228</name>
    <name evidence="1" type="ORF">PBI_OMEGA_228</name>
</gene>
<dbReference type="EMBL" id="AY129338">
    <property type="protein sequence ID" value="AAN12869.1"/>
    <property type="molecule type" value="Genomic_DNA"/>
</dbReference>
<keyword evidence="2" id="KW-1185">Reference proteome</keyword>